<evidence type="ECO:0000256" key="1">
    <source>
        <dbReference type="SAM" id="Phobius"/>
    </source>
</evidence>
<dbReference type="NCBIfam" id="TIGR00254">
    <property type="entry name" value="GGDEF"/>
    <property type="match status" value="1"/>
</dbReference>
<dbReference type="SMART" id="SM00267">
    <property type="entry name" value="GGDEF"/>
    <property type="match status" value="1"/>
</dbReference>
<feature type="transmembrane region" description="Helical" evidence="1">
    <location>
        <begin position="21"/>
        <end position="44"/>
    </location>
</feature>
<evidence type="ECO:0000313" key="3">
    <source>
        <dbReference type="EMBL" id="QAB15185.1"/>
    </source>
</evidence>
<dbReference type="InterPro" id="IPR048760">
    <property type="entry name" value="VP0354-like_sensor_dom"/>
</dbReference>
<sequence>MKSHLIISRQTKAEQSNLRRIQRGLLLGMAALVIAITSLSWHYYQKDRQVFIHSTESISPSKLDVILEELVYLVSDVIQDTLFIAKMHQAYLENSPGVAMLQTKQLLENISSIKPIYDQLRVLGPTGMEQIRINHTEEGPYAVPQNQLQDKRHRYYYQEALEVPKGHVYISPIDLNIEHGQIERPYKPMMRFATPVYDHNNQITSVIIVNYLAQELINVLSKYSEGNVQLMLLNHAGYWIKAPRPDLEWGFMFPERKDTNFSKSFPDVWELISNQKSGRLEHSEGIFNYETIDFESIKHANEKLNQTFSLTAFTPEFNNWKLVTYLPKDTMNEAIGSIRARYVLIAGLLIILSAVSLFLMYQNTLNRYKQRQALLSQAYFDQLTGAYNRTSLDNITKEAFKHNQDAAFIFIDLDGFKPINDEYGHQTGDEVLKIIVKRVQHLLRSNDVLFRLGGDEFAILLSGQLTRADIEHIIQRIEEVIEKPMQIKQNRIEVRASVGYSCYGEDGHDADSLLNAADEKMYAVKHARKQSKQTG</sequence>
<dbReference type="KEGG" id="htr:EPV75_05645"/>
<dbReference type="AlphaFoldDB" id="A0A410H2N3"/>
<dbReference type="Pfam" id="PF00990">
    <property type="entry name" value="GGDEF"/>
    <property type="match status" value="1"/>
</dbReference>
<keyword evidence="1" id="KW-0812">Transmembrane</keyword>
<protein>
    <submittedName>
        <fullName evidence="3">GGDEF domain-containing protein</fullName>
    </submittedName>
</protein>
<dbReference type="InterPro" id="IPR043128">
    <property type="entry name" value="Rev_trsase/Diguanyl_cyclase"/>
</dbReference>
<reference evidence="3 4" key="1">
    <citation type="journal article" date="2018" name="Environ. Microbiol.">
        <title>Genomes of ubiquitous marine and hypersaline Hydrogenovibrio, Thiomicrorhabdus and Thiomicrospira spp. encode a diversity of mechanisms to sustain chemolithoautotrophy in heterogeneous environments.</title>
        <authorList>
            <person name="Scott K.M."/>
            <person name="Williams J."/>
            <person name="Porter C.M.B."/>
            <person name="Russel S."/>
            <person name="Harmer T.L."/>
            <person name="Paul J.H."/>
            <person name="Antonen K.M."/>
            <person name="Bridges M.K."/>
            <person name="Camper G.J."/>
            <person name="Campla C.K."/>
            <person name="Casella L.G."/>
            <person name="Chase E."/>
            <person name="Conrad J.W."/>
            <person name="Cruz M.C."/>
            <person name="Dunlap D.S."/>
            <person name="Duran L."/>
            <person name="Fahsbender E.M."/>
            <person name="Goldsmith D.B."/>
            <person name="Keeley R.F."/>
            <person name="Kondoff M.R."/>
            <person name="Kussy B.I."/>
            <person name="Lane M.K."/>
            <person name="Lawler S."/>
            <person name="Leigh B.A."/>
            <person name="Lewis C."/>
            <person name="Lostal L.M."/>
            <person name="Marking D."/>
            <person name="Mancera P.A."/>
            <person name="McClenthan E.C."/>
            <person name="McIntyre E.A."/>
            <person name="Mine J.A."/>
            <person name="Modi S."/>
            <person name="Moore B.D."/>
            <person name="Morgan W.A."/>
            <person name="Nelson K.M."/>
            <person name="Nguyen K.N."/>
            <person name="Ogburn N."/>
            <person name="Parrino D.G."/>
            <person name="Pedapudi A.D."/>
            <person name="Pelham R.P."/>
            <person name="Preece A.M."/>
            <person name="Rampersad E.A."/>
            <person name="Richardson J.C."/>
            <person name="Rodgers C.M."/>
            <person name="Schaffer B.L."/>
            <person name="Sheridan N.E."/>
            <person name="Solone M.R."/>
            <person name="Staley Z.R."/>
            <person name="Tabuchi M."/>
            <person name="Waide R.J."/>
            <person name="Wanjugi P.W."/>
            <person name="Young S."/>
            <person name="Clum A."/>
            <person name="Daum C."/>
            <person name="Huntemann M."/>
            <person name="Ivanova N."/>
            <person name="Kyrpides N."/>
            <person name="Mikhailova N."/>
            <person name="Palaniappan K."/>
            <person name="Pillay M."/>
            <person name="Reddy T.B.K."/>
            <person name="Shapiro N."/>
            <person name="Stamatis D."/>
            <person name="Varghese N."/>
            <person name="Woyke T."/>
            <person name="Boden R."/>
            <person name="Freyermuth S.K."/>
            <person name="Kerfeld C.A."/>
        </authorList>
    </citation>
    <scope>NUCLEOTIDE SEQUENCE [LARGE SCALE GENOMIC DNA]</scope>
    <source>
        <strain evidence="3 4">JR-2</strain>
    </source>
</reference>
<dbReference type="EMBL" id="CP035033">
    <property type="protein sequence ID" value="QAB15185.1"/>
    <property type="molecule type" value="Genomic_DNA"/>
</dbReference>
<gene>
    <name evidence="3" type="ORF">EPV75_05645</name>
</gene>
<feature type="domain" description="GGDEF" evidence="2">
    <location>
        <begin position="404"/>
        <end position="535"/>
    </location>
</feature>
<feature type="transmembrane region" description="Helical" evidence="1">
    <location>
        <begin position="342"/>
        <end position="361"/>
    </location>
</feature>
<name>A0A410H2N3_9GAMM</name>
<evidence type="ECO:0000313" key="4">
    <source>
        <dbReference type="Proteomes" id="UP000285478"/>
    </source>
</evidence>
<dbReference type="Gene3D" id="3.30.450.20">
    <property type="entry name" value="PAS domain"/>
    <property type="match status" value="2"/>
</dbReference>
<dbReference type="SUPFAM" id="SSF55073">
    <property type="entry name" value="Nucleotide cyclase"/>
    <property type="match status" value="1"/>
</dbReference>
<accession>A0A410H2N3</accession>
<keyword evidence="1" id="KW-0472">Membrane</keyword>
<proteinExistence type="predicted"/>
<keyword evidence="4" id="KW-1185">Reference proteome</keyword>
<dbReference type="SUPFAM" id="SSF103190">
    <property type="entry name" value="Sensory domain-like"/>
    <property type="match status" value="2"/>
</dbReference>
<dbReference type="CDD" id="cd01949">
    <property type="entry name" value="GGDEF"/>
    <property type="match status" value="1"/>
</dbReference>
<dbReference type="RefSeq" id="WP_128384743.1">
    <property type="nucleotide sequence ID" value="NZ_CP035033.1"/>
</dbReference>
<dbReference type="InterPro" id="IPR052163">
    <property type="entry name" value="DGC-Regulatory_Protein"/>
</dbReference>
<evidence type="ECO:0000259" key="2">
    <source>
        <dbReference type="PROSITE" id="PS50887"/>
    </source>
</evidence>
<dbReference type="Proteomes" id="UP000285478">
    <property type="component" value="Chromosome"/>
</dbReference>
<dbReference type="Pfam" id="PF21623">
    <property type="entry name" value="HK_sensor_dom_bact"/>
    <property type="match status" value="1"/>
</dbReference>
<dbReference type="InterPro" id="IPR029787">
    <property type="entry name" value="Nucleotide_cyclase"/>
</dbReference>
<dbReference type="PROSITE" id="PS50887">
    <property type="entry name" value="GGDEF"/>
    <property type="match status" value="1"/>
</dbReference>
<dbReference type="Gene3D" id="3.30.70.270">
    <property type="match status" value="1"/>
</dbReference>
<dbReference type="PANTHER" id="PTHR46663">
    <property type="entry name" value="DIGUANYLATE CYCLASE DGCT-RELATED"/>
    <property type="match status" value="1"/>
</dbReference>
<dbReference type="InterPro" id="IPR029151">
    <property type="entry name" value="Sensor-like_sf"/>
</dbReference>
<organism evidence="3 4">
    <name type="scientific">Hydrogenovibrio thermophilus</name>
    <dbReference type="NCBI Taxonomy" id="265883"/>
    <lineage>
        <taxon>Bacteria</taxon>
        <taxon>Pseudomonadati</taxon>
        <taxon>Pseudomonadota</taxon>
        <taxon>Gammaproteobacteria</taxon>
        <taxon>Thiotrichales</taxon>
        <taxon>Piscirickettsiaceae</taxon>
        <taxon>Hydrogenovibrio</taxon>
    </lineage>
</organism>
<dbReference type="InterPro" id="IPR000160">
    <property type="entry name" value="GGDEF_dom"/>
</dbReference>
<keyword evidence="1" id="KW-1133">Transmembrane helix</keyword>
<dbReference type="PANTHER" id="PTHR46663:SF2">
    <property type="entry name" value="GGDEF DOMAIN-CONTAINING PROTEIN"/>
    <property type="match status" value="1"/>
</dbReference>